<keyword evidence="1" id="KW-0472">Membrane</keyword>
<protein>
    <submittedName>
        <fullName evidence="2">Uncharacterized protein</fullName>
    </submittedName>
</protein>
<organism evidence="2 3">
    <name type="scientific">Paenibacillus curdlanolyticus YK9</name>
    <dbReference type="NCBI Taxonomy" id="717606"/>
    <lineage>
        <taxon>Bacteria</taxon>
        <taxon>Bacillati</taxon>
        <taxon>Bacillota</taxon>
        <taxon>Bacilli</taxon>
        <taxon>Bacillales</taxon>
        <taxon>Paenibacillaceae</taxon>
        <taxon>Paenibacillus</taxon>
    </lineage>
</organism>
<dbReference type="RefSeq" id="WP_006036929.1">
    <property type="nucleotide sequence ID" value="NZ_AEDD01000002.1"/>
</dbReference>
<accession>E0I5J2</accession>
<name>E0I5J2_9BACL</name>
<feature type="transmembrane region" description="Helical" evidence="1">
    <location>
        <begin position="7"/>
        <end position="27"/>
    </location>
</feature>
<keyword evidence="1" id="KW-0812">Transmembrane</keyword>
<gene>
    <name evidence="2" type="ORF">PaecuDRAFT_0914</name>
</gene>
<proteinExistence type="predicted"/>
<dbReference type="OrthoDB" id="9978529at2"/>
<evidence type="ECO:0000313" key="2">
    <source>
        <dbReference type="EMBL" id="EFM12234.1"/>
    </source>
</evidence>
<dbReference type="EMBL" id="AEDD01000002">
    <property type="protein sequence ID" value="EFM12234.1"/>
    <property type="molecule type" value="Genomic_DNA"/>
</dbReference>
<dbReference type="AlphaFoldDB" id="E0I5J2"/>
<sequence length="172" mass="20535">MSEKQRVYLLVSLSFAIILFIILFIKYENSKSTYDRISEYVNVGLVLQKDTQQDFKLKDIDISFIRDSFNDVHVLFFSKHRVIHYVYFKSKEMEGQRVYWKAGRYEQMQLFAGVIYDERINQLSINGITDNQLLKVDYDRRSYYLSITPESQTEPIMIKGYSKNNELIYSNE</sequence>
<keyword evidence="3" id="KW-1185">Reference proteome</keyword>
<keyword evidence="1" id="KW-1133">Transmembrane helix</keyword>
<evidence type="ECO:0000256" key="1">
    <source>
        <dbReference type="SAM" id="Phobius"/>
    </source>
</evidence>
<dbReference type="Proteomes" id="UP000005387">
    <property type="component" value="Unassembled WGS sequence"/>
</dbReference>
<reference evidence="2 3" key="1">
    <citation type="submission" date="2010-07" db="EMBL/GenBank/DDBJ databases">
        <title>The draft genome of Paenibacillus curdlanolyticus YK9.</title>
        <authorList>
            <consortium name="US DOE Joint Genome Institute (JGI-PGF)"/>
            <person name="Lucas S."/>
            <person name="Copeland A."/>
            <person name="Lapidus A."/>
            <person name="Cheng J.-F."/>
            <person name="Bruce D."/>
            <person name="Goodwin L."/>
            <person name="Pitluck S."/>
            <person name="Land M.L."/>
            <person name="Hauser L."/>
            <person name="Chang Y.-J."/>
            <person name="Jeffries C."/>
            <person name="Anderson I.J."/>
            <person name="Johnson E."/>
            <person name="Loganathan U."/>
            <person name="Mulhopadhyay B."/>
            <person name="Kyrpides N."/>
            <person name="Woyke T.J."/>
        </authorList>
    </citation>
    <scope>NUCLEOTIDE SEQUENCE [LARGE SCALE GENOMIC DNA]</scope>
    <source>
        <strain evidence="2 3">YK9</strain>
    </source>
</reference>
<evidence type="ECO:0000313" key="3">
    <source>
        <dbReference type="Proteomes" id="UP000005387"/>
    </source>
</evidence>